<reference evidence="2" key="1">
    <citation type="submission" date="2023-03" db="EMBL/GenBank/DDBJ databases">
        <title>Massive genome expansion in bonnet fungi (Mycena s.s.) driven by repeated elements and novel gene families across ecological guilds.</title>
        <authorList>
            <consortium name="Lawrence Berkeley National Laboratory"/>
            <person name="Harder C.B."/>
            <person name="Miyauchi S."/>
            <person name="Viragh M."/>
            <person name="Kuo A."/>
            <person name="Thoen E."/>
            <person name="Andreopoulos B."/>
            <person name="Lu D."/>
            <person name="Skrede I."/>
            <person name="Drula E."/>
            <person name="Henrissat B."/>
            <person name="Morin E."/>
            <person name="Kohler A."/>
            <person name="Barry K."/>
            <person name="LaButti K."/>
            <person name="Morin E."/>
            <person name="Salamov A."/>
            <person name="Lipzen A."/>
            <person name="Mereny Z."/>
            <person name="Hegedus B."/>
            <person name="Baldrian P."/>
            <person name="Stursova M."/>
            <person name="Weitz H."/>
            <person name="Taylor A."/>
            <person name="Grigoriev I.V."/>
            <person name="Nagy L.G."/>
            <person name="Martin F."/>
            <person name="Kauserud H."/>
        </authorList>
    </citation>
    <scope>NUCLEOTIDE SEQUENCE</scope>
    <source>
        <strain evidence="2">CBHHK200</strain>
    </source>
</reference>
<keyword evidence="1" id="KW-0812">Transmembrane</keyword>
<comment type="caution">
    <text evidence="2">The sequence shown here is derived from an EMBL/GenBank/DDBJ whole genome shotgun (WGS) entry which is preliminary data.</text>
</comment>
<name>A0AAD6SD97_9AGAR</name>
<keyword evidence="3" id="KW-1185">Reference proteome</keyword>
<protein>
    <submittedName>
        <fullName evidence="2">Uncharacterized protein</fullName>
    </submittedName>
</protein>
<organism evidence="2 3">
    <name type="scientific">Mycena alexandri</name>
    <dbReference type="NCBI Taxonomy" id="1745969"/>
    <lineage>
        <taxon>Eukaryota</taxon>
        <taxon>Fungi</taxon>
        <taxon>Dikarya</taxon>
        <taxon>Basidiomycota</taxon>
        <taxon>Agaricomycotina</taxon>
        <taxon>Agaricomycetes</taxon>
        <taxon>Agaricomycetidae</taxon>
        <taxon>Agaricales</taxon>
        <taxon>Marasmiineae</taxon>
        <taxon>Mycenaceae</taxon>
        <taxon>Mycena</taxon>
    </lineage>
</organism>
<proteinExistence type="predicted"/>
<evidence type="ECO:0000313" key="3">
    <source>
        <dbReference type="Proteomes" id="UP001218188"/>
    </source>
</evidence>
<keyword evidence="1" id="KW-0472">Membrane</keyword>
<sequence length="208" mass="22886">MIVSEGWSLLSPPTTPVYTPNINGLQSYLGGETTDPSGATLTLVQRISWATRKIIDMADTTVLNGIATFGGFWTFLNGAFALFFGANVLYFAFGRRPLSALGLVHIFQHHLLKRQWNKDFPAIHTKGGLPGSESAASSRLFTSVDQPDDIEAQQTPGADDIDEASTVESLQVPKFKPRDHSRTLERGYILDEIPLLNVDLRLPVEKMV</sequence>
<feature type="transmembrane region" description="Helical" evidence="1">
    <location>
        <begin position="72"/>
        <end position="93"/>
    </location>
</feature>
<gene>
    <name evidence="2" type="ORF">C8F04DRAFT_1269485</name>
</gene>
<dbReference type="Proteomes" id="UP001218188">
    <property type="component" value="Unassembled WGS sequence"/>
</dbReference>
<accession>A0AAD6SD97</accession>
<evidence type="ECO:0000313" key="2">
    <source>
        <dbReference type="EMBL" id="KAJ7025127.1"/>
    </source>
</evidence>
<dbReference type="AlphaFoldDB" id="A0AAD6SD97"/>
<keyword evidence="1" id="KW-1133">Transmembrane helix</keyword>
<evidence type="ECO:0000256" key="1">
    <source>
        <dbReference type="SAM" id="Phobius"/>
    </source>
</evidence>
<dbReference type="EMBL" id="JARJCM010000158">
    <property type="protein sequence ID" value="KAJ7025127.1"/>
    <property type="molecule type" value="Genomic_DNA"/>
</dbReference>